<reference evidence="1" key="1">
    <citation type="submission" date="2020-04" db="EMBL/GenBank/DDBJ databases">
        <authorList>
            <person name="Alioto T."/>
            <person name="Alioto T."/>
            <person name="Gomez Garrido J."/>
        </authorList>
    </citation>
    <scope>NUCLEOTIDE SEQUENCE</scope>
    <source>
        <strain evidence="1">A484AB</strain>
    </source>
</reference>
<evidence type="ECO:0000313" key="2">
    <source>
        <dbReference type="Proteomes" id="UP001152795"/>
    </source>
</evidence>
<dbReference type="OrthoDB" id="426210at2759"/>
<keyword evidence="2" id="KW-1185">Reference proteome</keyword>
<sequence length="195" mass="21967">MRDTASISVLHDIGKSLDNNRQVDVLYLDFSKAFDSVDHDILLQKLQIHGINGSLLRWFESYLNDRQQRVVIEGAASSWSAVTSGVPQGSILGPLLFVIFINDLPDNVSSSTNSALYADDAKLYSETRSVDNCQSLQENLTMLEKWSTKSRMKFNTGKCKVLTVTRKRKPIEFPYRMYGNELSSCKAEKFLASCI</sequence>
<organism evidence="1 2">
    <name type="scientific">Paramuricea clavata</name>
    <name type="common">Red gorgonian</name>
    <name type="synonym">Violescent sea-whip</name>
    <dbReference type="NCBI Taxonomy" id="317549"/>
    <lineage>
        <taxon>Eukaryota</taxon>
        <taxon>Metazoa</taxon>
        <taxon>Cnidaria</taxon>
        <taxon>Anthozoa</taxon>
        <taxon>Octocorallia</taxon>
        <taxon>Malacalcyonacea</taxon>
        <taxon>Plexauridae</taxon>
        <taxon>Paramuricea</taxon>
    </lineage>
</organism>
<dbReference type="PROSITE" id="PS50878">
    <property type="entry name" value="RT_POL"/>
    <property type="match status" value="1"/>
</dbReference>
<name>A0A6S7FV70_PARCT</name>
<dbReference type="SUPFAM" id="SSF56672">
    <property type="entry name" value="DNA/RNA polymerases"/>
    <property type="match status" value="1"/>
</dbReference>
<dbReference type="PANTHER" id="PTHR33332">
    <property type="entry name" value="REVERSE TRANSCRIPTASE DOMAIN-CONTAINING PROTEIN"/>
    <property type="match status" value="1"/>
</dbReference>
<evidence type="ECO:0000313" key="1">
    <source>
        <dbReference type="EMBL" id="CAB3983478.1"/>
    </source>
</evidence>
<dbReference type="AlphaFoldDB" id="A0A6S7FV70"/>
<dbReference type="InterPro" id="IPR000477">
    <property type="entry name" value="RT_dom"/>
</dbReference>
<dbReference type="CDD" id="cd01650">
    <property type="entry name" value="RT_nLTR_like"/>
    <property type="match status" value="1"/>
</dbReference>
<comment type="caution">
    <text evidence="1">The sequence shown here is derived from an EMBL/GenBank/DDBJ whole genome shotgun (WGS) entry which is preliminary data.</text>
</comment>
<accession>A0A6S7FV70</accession>
<gene>
    <name evidence="1" type="ORF">PACLA_8A040146</name>
</gene>
<proteinExistence type="predicted"/>
<protein>
    <submittedName>
        <fullName evidence="1">Uncharacterized protein</fullName>
    </submittedName>
</protein>
<dbReference type="Proteomes" id="UP001152795">
    <property type="component" value="Unassembled WGS sequence"/>
</dbReference>
<dbReference type="EMBL" id="CACRXK020000619">
    <property type="protein sequence ID" value="CAB3983478.1"/>
    <property type="molecule type" value="Genomic_DNA"/>
</dbReference>
<dbReference type="InterPro" id="IPR043502">
    <property type="entry name" value="DNA/RNA_pol_sf"/>
</dbReference>
<dbReference type="Pfam" id="PF00078">
    <property type="entry name" value="RVT_1"/>
    <property type="match status" value="1"/>
</dbReference>